<feature type="non-terminal residue" evidence="2">
    <location>
        <position position="1"/>
    </location>
</feature>
<dbReference type="AlphaFoldDB" id="A0AAE0I1N1"/>
<evidence type="ECO:0000313" key="3">
    <source>
        <dbReference type="Proteomes" id="UP001283341"/>
    </source>
</evidence>
<reference evidence="2" key="1">
    <citation type="journal article" date="2023" name="Mol. Phylogenet. Evol.">
        <title>Genome-scale phylogeny and comparative genomics of the fungal order Sordariales.</title>
        <authorList>
            <person name="Hensen N."/>
            <person name="Bonometti L."/>
            <person name="Westerberg I."/>
            <person name="Brannstrom I.O."/>
            <person name="Guillou S."/>
            <person name="Cros-Aarteil S."/>
            <person name="Calhoun S."/>
            <person name="Haridas S."/>
            <person name="Kuo A."/>
            <person name="Mondo S."/>
            <person name="Pangilinan J."/>
            <person name="Riley R."/>
            <person name="LaButti K."/>
            <person name="Andreopoulos B."/>
            <person name="Lipzen A."/>
            <person name="Chen C."/>
            <person name="Yan M."/>
            <person name="Daum C."/>
            <person name="Ng V."/>
            <person name="Clum A."/>
            <person name="Steindorff A."/>
            <person name="Ohm R.A."/>
            <person name="Martin F."/>
            <person name="Silar P."/>
            <person name="Natvig D.O."/>
            <person name="Lalanne C."/>
            <person name="Gautier V."/>
            <person name="Ament-Velasquez S.L."/>
            <person name="Kruys A."/>
            <person name="Hutchinson M.I."/>
            <person name="Powell A.J."/>
            <person name="Barry K."/>
            <person name="Miller A.N."/>
            <person name="Grigoriev I.V."/>
            <person name="Debuchy R."/>
            <person name="Gladieux P."/>
            <person name="Hiltunen Thoren M."/>
            <person name="Johannesson H."/>
        </authorList>
    </citation>
    <scope>NUCLEOTIDE SEQUENCE</scope>
    <source>
        <strain evidence="2">CBS 118394</strain>
    </source>
</reference>
<dbReference type="SUPFAM" id="SSF53335">
    <property type="entry name" value="S-adenosyl-L-methionine-dependent methyltransferases"/>
    <property type="match status" value="1"/>
</dbReference>
<dbReference type="EMBL" id="JAUEDM010000005">
    <property type="protein sequence ID" value="KAK3316467.1"/>
    <property type="molecule type" value="Genomic_DNA"/>
</dbReference>
<keyword evidence="2" id="KW-0808">Transferase</keyword>
<dbReference type="CDD" id="cd02440">
    <property type="entry name" value="AdoMet_MTases"/>
    <property type="match status" value="1"/>
</dbReference>
<dbReference type="InterPro" id="IPR029063">
    <property type="entry name" value="SAM-dependent_MTases_sf"/>
</dbReference>
<sequence length="312" mass="36234">FAFEADMSNYPASMTSSVRAHVYEGGLRYHAFRDGRYAFPNDEVEQNRDDMKHTMTLMLCRGAFFYSPVDERLRRGGHVLDLGTGTGIWAIELGDKFPDAHITGIDLSPIQPNFVPENVHFFVDDFEEEWVDPENKYDFIHMRHTIHSVRDRKVLLQRALRHLKPGGYFELQELHFWPQCDDESMTPQTPYAFRDYMNYMEAGMAALRAELHAILKMPDEMKAAGFEGVRTTTHKCPIGLWPRDKRLRLCGLFQRTAIMDGLRGLSRRPLTALGWTQLQIEMFLVDVRKAVMDVQHHTYFTLHMVHGRKPVT</sequence>
<accession>A0AAE0I1N1</accession>
<name>A0AAE0I1N1_9PEZI</name>
<organism evidence="2 3">
    <name type="scientific">Apodospora peruviana</name>
    <dbReference type="NCBI Taxonomy" id="516989"/>
    <lineage>
        <taxon>Eukaryota</taxon>
        <taxon>Fungi</taxon>
        <taxon>Dikarya</taxon>
        <taxon>Ascomycota</taxon>
        <taxon>Pezizomycotina</taxon>
        <taxon>Sordariomycetes</taxon>
        <taxon>Sordariomycetidae</taxon>
        <taxon>Sordariales</taxon>
        <taxon>Lasiosphaeriaceae</taxon>
        <taxon>Apodospora</taxon>
    </lineage>
</organism>
<dbReference type="PANTHER" id="PTHR43591">
    <property type="entry name" value="METHYLTRANSFERASE"/>
    <property type="match status" value="1"/>
</dbReference>
<dbReference type="PANTHER" id="PTHR43591:SF10">
    <property type="entry name" value="ABC TRANSMEMBRANE TYPE-1 DOMAIN-CONTAINING PROTEIN-RELATED"/>
    <property type="match status" value="1"/>
</dbReference>
<dbReference type="Gene3D" id="3.40.50.150">
    <property type="entry name" value="Vaccinia Virus protein VP39"/>
    <property type="match status" value="1"/>
</dbReference>
<keyword evidence="3" id="KW-1185">Reference proteome</keyword>
<comment type="caution">
    <text evidence="2">The sequence shown here is derived from an EMBL/GenBank/DDBJ whole genome shotgun (WGS) entry which is preliminary data.</text>
</comment>
<dbReference type="Pfam" id="PF13489">
    <property type="entry name" value="Methyltransf_23"/>
    <property type="match status" value="1"/>
</dbReference>
<feature type="non-terminal residue" evidence="2">
    <location>
        <position position="312"/>
    </location>
</feature>
<gene>
    <name evidence="2" type="ORF">B0H66DRAFT_454786</name>
</gene>
<dbReference type="GO" id="GO:0032259">
    <property type="term" value="P:methylation"/>
    <property type="evidence" value="ECO:0007669"/>
    <property type="project" value="UniProtKB-KW"/>
</dbReference>
<dbReference type="GO" id="GO:0008168">
    <property type="term" value="F:methyltransferase activity"/>
    <property type="evidence" value="ECO:0007669"/>
    <property type="project" value="UniProtKB-KW"/>
</dbReference>
<comment type="similarity">
    <text evidence="1">Belongs to the methyltransferase superfamily. LaeA methyltransferase family.</text>
</comment>
<reference evidence="2" key="2">
    <citation type="submission" date="2023-06" db="EMBL/GenBank/DDBJ databases">
        <authorList>
            <consortium name="Lawrence Berkeley National Laboratory"/>
            <person name="Haridas S."/>
            <person name="Hensen N."/>
            <person name="Bonometti L."/>
            <person name="Westerberg I."/>
            <person name="Brannstrom I.O."/>
            <person name="Guillou S."/>
            <person name="Cros-Aarteil S."/>
            <person name="Calhoun S."/>
            <person name="Kuo A."/>
            <person name="Mondo S."/>
            <person name="Pangilinan J."/>
            <person name="Riley R."/>
            <person name="Labutti K."/>
            <person name="Andreopoulos B."/>
            <person name="Lipzen A."/>
            <person name="Chen C."/>
            <person name="Yanf M."/>
            <person name="Daum C."/>
            <person name="Ng V."/>
            <person name="Clum A."/>
            <person name="Steindorff A."/>
            <person name="Ohm R."/>
            <person name="Martin F."/>
            <person name="Silar P."/>
            <person name="Natvig D."/>
            <person name="Lalanne C."/>
            <person name="Gautier V."/>
            <person name="Ament-Velasquez S.L."/>
            <person name="Kruys A."/>
            <person name="Hutchinson M.I."/>
            <person name="Powell A.J."/>
            <person name="Barry K."/>
            <person name="Miller A.N."/>
            <person name="Grigoriev I.V."/>
            <person name="Debuchy R."/>
            <person name="Gladieux P."/>
            <person name="Thoren M.H."/>
            <person name="Johannesson H."/>
        </authorList>
    </citation>
    <scope>NUCLEOTIDE SEQUENCE</scope>
    <source>
        <strain evidence="2">CBS 118394</strain>
    </source>
</reference>
<dbReference type="Proteomes" id="UP001283341">
    <property type="component" value="Unassembled WGS sequence"/>
</dbReference>
<keyword evidence="2" id="KW-0489">Methyltransferase</keyword>
<evidence type="ECO:0000256" key="1">
    <source>
        <dbReference type="ARBA" id="ARBA00038158"/>
    </source>
</evidence>
<protein>
    <submittedName>
        <fullName evidence="2">S-adenosyl-L-methionine-dependent methyltransferase</fullName>
    </submittedName>
</protein>
<evidence type="ECO:0000313" key="2">
    <source>
        <dbReference type="EMBL" id="KAK3316467.1"/>
    </source>
</evidence>
<proteinExistence type="inferred from homology"/>